<dbReference type="SMART" id="SM01019">
    <property type="entry name" value="B3"/>
    <property type="match status" value="1"/>
</dbReference>
<organism evidence="8 9">
    <name type="scientific">Cardamine amara subsp. amara</name>
    <dbReference type="NCBI Taxonomy" id="228776"/>
    <lineage>
        <taxon>Eukaryota</taxon>
        <taxon>Viridiplantae</taxon>
        <taxon>Streptophyta</taxon>
        <taxon>Embryophyta</taxon>
        <taxon>Tracheophyta</taxon>
        <taxon>Spermatophyta</taxon>
        <taxon>Magnoliopsida</taxon>
        <taxon>eudicotyledons</taxon>
        <taxon>Gunneridae</taxon>
        <taxon>Pentapetalae</taxon>
        <taxon>rosids</taxon>
        <taxon>malvids</taxon>
        <taxon>Brassicales</taxon>
        <taxon>Brassicaceae</taxon>
        <taxon>Cardamineae</taxon>
        <taxon>Cardamine</taxon>
    </lineage>
</organism>
<evidence type="ECO:0000313" key="9">
    <source>
        <dbReference type="Proteomes" id="UP001558713"/>
    </source>
</evidence>
<evidence type="ECO:0000256" key="5">
    <source>
        <dbReference type="ARBA" id="ARBA00023242"/>
    </source>
</evidence>
<evidence type="ECO:0000313" key="8">
    <source>
        <dbReference type="EMBL" id="KAL1215753.1"/>
    </source>
</evidence>
<keyword evidence="3" id="KW-0238">DNA-binding</keyword>
<dbReference type="PROSITE" id="PS50863">
    <property type="entry name" value="B3"/>
    <property type="match status" value="1"/>
</dbReference>
<dbReference type="InterPro" id="IPR003340">
    <property type="entry name" value="B3_DNA-bd"/>
</dbReference>
<evidence type="ECO:0000256" key="2">
    <source>
        <dbReference type="ARBA" id="ARBA00023015"/>
    </source>
</evidence>
<keyword evidence="5" id="KW-0539">Nucleus</keyword>
<feature type="region of interest" description="Disordered" evidence="6">
    <location>
        <begin position="114"/>
        <end position="138"/>
    </location>
</feature>
<dbReference type="EMBL" id="JBANAX010000284">
    <property type="protein sequence ID" value="KAL1215753.1"/>
    <property type="molecule type" value="Genomic_DNA"/>
</dbReference>
<proteinExistence type="predicted"/>
<evidence type="ECO:0000256" key="1">
    <source>
        <dbReference type="ARBA" id="ARBA00004123"/>
    </source>
</evidence>
<evidence type="ECO:0000259" key="7">
    <source>
        <dbReference type="PROSITE" id="PS50863"/>
    </source>
</evidence>
<keyword evidence="4" id="KW-0804">Transcription</keyword>
<protein>
    <submittedName>
        <fullName evidence="8">B3 domain-containing protein</fullName>
    </submittedName>
</protein>
<accession>A0ABD1BAY0</accession>
<dbReference type="Gene3D" id="2.40.330.10">
    <property type="entry name" value="DNA-binding pseudobarrel domain"/>
    <property type="match status" value="1"/>
</dbReference>
<feature type="region of interest" description="Disordered" evidence="6">
    <location>
        <begin position="154"/>
        <end position="219"/>
    </location>
</feature>
<gene>
    <name evidence="8" type="ORF">V5N11_024293</name>
</gene>
<evidence type="ECO:0000256" key="6">
    <source>
        <dbReference type="SAM" id="MobiDB-lite"/>
    </source>
</evidence>
<dbReference type="InterPro" id="IPR015300">
    <property type="entry name" value="DNA-bd_pseudobarrel_sf"/>
</dbReference>
<feature type="compositionally biased region" description="Acidic residues" evidence="6">
    <location>
        <begin position="178"/>
        <end position="189"/>
    </location>
</feature>
<name>A0ABD1BAY0_CARAN</name>
<dbReference type="InterPro" id="IPR050655">
    <property type="entry name" value="Plant_B3_domain"/>
</dbReference>
<keyword evidence="2" id="KW-0805">Transcription regulation</keyword>
<dbReference type="PANTHER" id="PTHR31920:SF54">
    <property type="entry name" value="B3 DOMAIN-CONTAINING PROTEIN REM21"/>
    <property type="match status" value="1"/>
</dbReference>
<dbReference type="Proteomes" id="UP001558713">
    <property type="component" value="Unassembled WGS sequence"/>
</dbReference>
<evidence type="ECO:0000256" key="4">
    <source>
        <dbReference type="ARBA" id="ARBA00023163"/>
    </source>
</evidence>
<dbReference type="CDD" id="cd10017">
    <property type="entry name" value="B3_DNA"/>
    <property type="match status" value="1"/>
</dbReference>
<dbReference type="GO" id="GO:0005634">
    <property type="term" value="C:nucleus"/>
    <property type="evidence" value="ECO:0007669"/>
    <property type="project" value="UniProtKB-SubCell"/>
</dbReference>
<dbReference type="AlphaFoldDB" id="A0ABD1BAY0"/>
<keyword evidence="9" id="KW-1185">Reference proteome</keyword>
<dbReference type="PANTHER" id="PTHR31920">
    <property type="entry name" value="B3 DOMAIN-CONTAINING"/>
    <property type="match status" value="1"/>
</dbReference>
<feature type="domain" description="TF-B3" evidence="7">
    <location>
        <begin position="32"/>
        <end position="112"/>
    </location>
</feature>
<dbReference type="Pfam" id="PF02362">
    <property type="entry name" value="B3"/>
    <property type="match status" value="1"/>
</dbReference>
<dbReference type="GO" id="GO:0003677">
    <property type="term" value="F:DNA binding"/>
    <property type="evidence" value="ECO:0007669"/>
    <property type="project" value="UniProtKB-KW"/>
</dbReference>
<comment type="subcellular location">
    <subcellularLocation>
        <location evidence="1">Nucleus</location>
    </subcellularLocation>
</comment>
<evidence type="ECO:0000256" key="3">
    <source>
        <dbReference type="ARBA" id="ARBA00023125"/>
    </source>
</evidence>
<comment type="caution">
    <text evidence="8">The sequence shown here is derived from an EMBL/GenBank/DDBJ whole genome shotgun (WGS) entry which is preliminary data.</text>
</comment>
<reference evidence="8 9" key="1">
    <citation type="submission" date="2024-04" db="EMBL/GenBank/DDBJ databases">
        <title>Genome assembly C_amara_ONT_v2.</title>
        <authorList>
            <person name="Yant L."/>
            <person name="Moore C."/>
            <person name="Slenker M."/>
        </authorList>
    </citation>
    <scope>NUCLEOTIDE SEQUENCE [LARGE SCALE GENOMIC DNA]</scope>
    <source>
        <tissue evidence="8">Leaf</tissue>
    </source>
</reference>
<feature type="compositionally biased region" description="Acidic residues" evidence="6">
    <location>
        <begin position="161"/>
        <end position="171"/>
    </location>
</feature>
<sequence length="373" mass="42971">MYFLSFLQNCNVGLTESQGPQVFVSHFCSDDMVIPIAYYDHLPDLLPKTAILQGPGGCTWNVAIKVKQEEEEVCFGQGWPKFVEDNTLSDGDFLTFVYNGDRIFEVSIYRSDGCKETGEDSEEDDEKEDRVYSVNSEEDIDICSESEMAKCRDKGKSKVEVEEDSDDEEDSLYSQSSEESEETETDTDSGSEFKLAKTIPKRKNKGKKTEDSDGDSNSEYIEAFGDLDIEENSNKERATCVKSKVKNPKKIEAAKKRKKVPPKIKNPERYLDNPENIHFETNVKNRLYELLVHAQLVKDYCLRFGDYTQYIDPHGTVKAKTAKWGDKRVCIKRWKFICKRNKLKIEDRVLCELLRKRDFVYAIKLHIVRAKDL</sequence>
<dbReference type="SUPFAM" id="SSF101936">
    <property type="entry name" value="DNA-binding pseudobarrel domain"/>
    <property type="match status" value="2"/>
</dbReference>